<evidence type="ECO:0000259" key="2">
    <source>
        <dbReference type="Pfam" id="PF00496"/>
    </source>
</evidence>
<dbReference type="SUPFAM" id="SSF53850">
    <property type="entry name" value="Periplasmic binding protein-like II"/>
    <property type="match status" value="1"/>
</dbReference>
<dbReference type="InterPro" id="IPR000914">
    <property type="entry name" value="SBP_5_dom"/>
</dbReference>
<dbReference type="PANTHER" id="PTHR30290">
    <property type="entry name" value="PERIPLASMIC BINDING COMPONENT OF ABC TRANSPORTER"/>
    <property type="match status" value="1"/>
</dbReference>
<comment type="caution">
    <text evidence="3">The sequence shown here is derived from an EMBL/GenBank/DDBJ whole genome shotgun (WGS) entry which is preliminary data.</text>
</comment>
<evidence type="ECO:0000313" key="3">
    <source>
        <dbReference type="EMBL" id="MEQ2414678.1"/>
    </source>
</evidence>
<dbReference type="InterPro" id="IPR039424">
    <property type="entry name" value="SBP_5"/>
</dbReference>
<dbReference type="Proteomes" id="UP001470752">
    <property type="component" value="Unassembled WGS sequence"/>
</dbReference>
<dbReference type="Gene3D" id="3.10.105.10">
    <property type="entry name" value="Dipeptide-binding Protein, Domain 3"/>
    <property type="match status" value="1"/>
</dbReference>
<dbReference type="PANTHER" id="PTHR30290:SF81">
    <property type="entry name" value="OLIGOPEPTIDE-BINDING PROTEIN OPPA"/>
    <property type="match status" value="1"/>
</dbReference>
<reference evidence="3 4" key="1">
    <citation type="submission" date="2024-04" db="EMBL/GenBank/DDBJ databases">
        <title>Human intestinal bacterial collection.</title>
        <authorList>
            <person name="Pauvert C."/>
            <person name="Hitch T.C.A."/>
            <person name="Clavel T."/>
        </authorList>
    </citation>
    <scope>NUCLEOTIDE SEQUENCE [LARGE SCALE GENOMIC DNA]</scope>
    <source>
        <strain evidence="3 4">CLA-AA-H161</strain>
    </source>
</reference>
<dbReference type="Pfam" id="PF00496">
    <property type="entry name" value="SBP_bac_5"/>
    <property type="match status" value="1"/>
</dbReference>
<gene>
    <name evidence="3" type="ORF">AAAX94_16880</name>
</gene>
<evidence type="ECO:0000256" key="1">
    <source>
        <dbReference type="SAM" id="SignalP"/>
    </source>
</evidence>
<dbReference type="RefSeq" id="WP_021925278.1">
    <property type="nucleotide sequence ID" value="NZ_JAOQJM010000009.1"/>
</dbReference>
<keyword evidence="4" id="KW-1185">Reference proteome</keyword>
<dbReference type="Gene3D" id="3.40.190.10">
    <property type="entry name" value="Periplasmic binding protein-like II"/>
    <property type="match status" value="1"/>
</dbReference>
<dbReference type="PROSITE" id="PS51257">
    <property type="entry name" value="PROKAR_LIPOPROTEIN"/>
    <property type="match status" value="1"/>
</dbReference>
<sequence length="509" mass="55663">MKKRLMSLLFAGVMACSVMGSGVTTFAADNDSHINLALFTYIEGMDPATDWCGWNLTRCGVGETLVTVNENMEIVGQLADEWEQTDDTTYRFHIRQGVKFSNGTELTPEIVKDSIQRSIDNNSRGGDLKIASIDVDGEYVVFTTDGEYSAFVAQLTEPMTVIVDTTADTSNYDTMPICTGPYAVSEYVSEEKIELVANENYWDGAPEIKSITVKNIGSDTKADAMLSGDIDLAQGPDATSLSRVENNDDINIVKVTGTRENDFELNCREGNPLSDKNLRLALSYAVDRDVVAQVAGNGYSSPIGTAFPPSVGYDSDKVTAQTYDLDKAKECLEAAGYSDTDGDGIVDKDGENLSLTISISNGSSTAVSETLQDMWKQIGVDVQIEMLENVSDKRAAGDFDMLVSPNWQTVNAGDGQKYLMNRWSDGGSDNYSGYHSDEFQAVLDKLDAAFTQEDRVSAFVEAQQVLADDAPAIWMYANENVTLVNSKIENVTVFPIDYYLVTNKWTLAE</sequence>
<evidence type="ECO:0000313" key="4">
    <source>
        <dbReference type="Proteomes" id="UP001470752"/>
    </source>
</evidence>
<dbReference type="CDD" id="cd08490">
    <property type="entry name" value="PBP2_NikA_DppA_OppA_like_3"/>
    <property type="match status" value="1"/>
</dbReference>
<keyword evidence="1" id="KW-0732">Signal</keyword>
<dbReference type="InterPro" id="IPR030678">
    <property type="entry name" value="Peptide/Ni-bd"/>
</dbReference>
<dbReference type="PIRSF" id="PIRSF002741">
    <property type="entry name" value="MppA"/>
    <property type="match status" value="1"/>
</dbReference>
<organism evidence="3 4">
    <name type="scientific">Blautia acetigignens</name>
    <dbReference type="NCBI Taxonomy" id="2981783"/>
    <lineage>
        <taxon>Bacteria</taxon>
        <taxon>Bacillati</taxon>
        <taxon>Bacillota</taxon>
        <taxon>Clostridia</taxon>
        <taxon>Lachnospirales</taxon>
        <taxon>Lachnospiraceae</taxon>
        <taxon>Blautia</taxon>
    </lineage>
</organism>
<feature type="chain" id="PRO_5045414047" evidence="1">
    <location>
        <begin position="28"/>
        <end position="509"/>
    </location>
</feature>
<proteinExistence type="predicted"/>
<dbReference type="EMBL" id="JBBNFW010000199">
    <property type="protein sequence ID" value="MEQ2414678.1"/>
    <property type="molecule type" value="Genomic_DNA"/>
</dbReference>
<accession>A0ABV1CQV4</accession>
<feature type="signal peptide" evidence="1">
    <location>
        <begin position="1"/>
        <end position="27"/>
    </location>
</feature>
<name>A0ABV1CQV4_9FIRM</name>
<protein>
    <submittedName>
        <fullName evidence="3">ABC transporter substrate-binding protein</fullName>
    </submittedName>
</protein>
<feature type="domain" description="Solute-binding protein family 5" evidence="2">
    <location>
        <begin position="73"/>
        <end position="428"/>
    </location>
</feature>